<evidence type="ECO:0000256" key="3">
    <source>
        <dbReference type="ARBA" id="ARBA00022490"/>
    </source>
</evidence>
<gene>
    <name evidence="8" type="ORF">SHERM_28989</name>
</gene>
<dbReference type="InterPro" id="IPR044216">
    <property type="entry name" value="WDL7"/>
</dbReference>
<evidence type="ECO:0000256" key="6">
    <source>
        <dbReference type="SAM" id="MobiDB-lite"/>
    </source>
</evidence>
<feature type="region of interest" description="Disordered" evidence="6">
    <location>
        <begin position="1"/>
        <end position="31"/>
    </location>
</feature>
<feature type="region of interest" description="Disordered" evidence="6">
    <location>
        <begin position="337"/>
        <end position="369"/>
    </location>
</feature>
<dbReference type="Pfam" id="PF06886">
    <property type="entry name" value="TPX2"/>
    <property type="match status" value="1"/>
</dbReference>
<keyword evidence="4" id="KW-0493">Microtubule</keyword>
<feature type="non-terminal residue" evidence="8">
    <location>
        <position position="1"/>
    </location>
</feature>
<protein>
    <submittedName>
        <fullName evidence="8">TPX2 (Targeting protein for Xklp2) protein family</fullName>
    </submittedName>
</protein>
<keyword evidence="5" id="KW-0206">Cytoskeleton</keyword>
<proteinExistence type="inferred from homology"/>
<evidence type="ECO:0000256" key="2">
    <source>
        <dbReference type="ARBA" id="ARBA00005885"/>
    </source>
</evidence>
<keyword evidence="3" id="KW-0963">Cytoplasm</keyword>
<reference evidence="8" key="1">
    <citation type="submission" date="2019-12" db="EMBL/GenBank/DDBJ databases">
        <authorList>
            <person name="Scholes J."/>
        </authorList>
    </citation>
    <scope>NUCLEOTIDE SEQUENCE</scope>
</reference>
<comment type="subcellular location">
    <subcellularLocation>
        <location evidence="1">Cytoplasm</location>
        <location evidence="1">Cytoskeleton</location>
    </subcellularLocation>
</comment>
<keyword evidence="9" id="KW-1185">Reference proteome</keyword>
<evidence type="ECO:0000256" key="5">
    <source>
        <dbReference type="ARBA" id="ARBA00023212"/>
    </source>
</evidence>
<dbReference type="GO" id="GO:0005874">
    <property type="term" value="C:microtubule"/>
    <property type="evidence" value="ECO:0007669"/>
    <property type="project" value="UniProtKB-KW"/>
</dbReference>
<dbReference type="AlphaFoldDB" id="A0A9N7NR14"/>
<organism evidence="8 9">
    <name type="scientific">Striga hermonthica</name>
    <name type="common">Purple witchweed</name>
    <name type="synonym">Buchnera hermonthica</name>
    <dbReference type="NCBI Taxonomy" id="68872"/>
    <lineage>
        <taxon>Eukaryota</taxon>
        <taxon>Viridiplantae</taxon>
        <taxon>Streptophyta</taxon>
        <taxon>Embryophyta</taxon>
        <taxon>Tracheophyta</taxon>
        <taxon>Spermatophyta</taxon>
        <taxon>Magnoliopsida</taxon>
        <taxon>eudicotyledons</taxon>
        <taxon>Gunneridae</taxon>
        <taxon>Pentapetalae</taxon>
        <taxon>asterids</taxon>
        <taxon>lamiids</taxon>
        <taxon>Lamiales</taxon>
        <taxon>Orobanchaceae</taxon>
        <taxon>Buchnereae</taxon>
        <taxon>Striga</taxon>
    </lineage>
</organism>
<dbReference type="PANTHER" id="PTHR47067">
    <property type="entry name" value="TPX2 (TARGETING PROTEIN FOR XKLP2) PROTEIN FAMILY-RELATED"/>
    <property type="match status" value="1"/>
</dbReference>
<name>A0A9N7NR14_STRHE</name>
<dbReference type="Proteomes" id="UP001153555">
    <property type="component" value="Unassembled WGS sequence"/>
</dbReference>
<evidence type="ECO:0000313" key="8">
    <source>
        <dbReference type="EMBL" id="CAA0833731.1"/>
    </source>
</evidence>
<feature type="domain" description="TPX2 C-terminal" evidence="7">
    <location>
        <begin position="363"/>
        <end position="419"/>
    </location>
</feature>
<dbReference type="EMBL" id="CACSLK010027840">
    <property type="protein sequence ID" value="CAA0833731.1"/>
    <property type="molecule type" value="Genomic_DNA"/>
</dbReference>
<comment type="caution">
    <text evidence="8">The sequence shown here is derived from an EMBL/GenBank/DDBJ whole genome shotgun (WGS) entry which is preliminary data.</text>
</comment>
<dbReference type="OrthoDB" id="621651at2759"/>
<comment type="similarity">
    <text evidence="2">Belongs to the TPX2 family.</text>
</comment>
<evidence type="ECO:0000256" key="4">
    <source>
        <dbReference type="ARBA" id="ARBA00022701"/>
    </source>
</evidence>
<dbReference type="InterPro" id="IPR027329">
    <property type="entry name" value="TPX2_C"/>
</dbReference>
<evidence type="ECO:0000259" key="7">
    <source>
        <dbReference type="Pfam" id="PF06886"/>
    </source>
</evidence>
<accession>A0A9N7NR14</accession>
<evidence type="ECO:0000313" key="9">
    <source>
        <dbReference type="Proteomes" id="UP001153555"/>
    </source>
</evidence>
<evidence type="ECO:0000256" key="1">
    <source>
        <dbReference type="ARBA" id="ARBA00004245"/>
    </source>
</evidence>
<feature type="region of interest" description="Disordered" evidence="6">
    <location>
        <begin position="414"/>
        <end position="437"/>
    </location>
</feature>
<sequence>MGESSACLKRSFSHHPSSSSSDEKKGNPLQRALTTSVSFGRFMSESLDWEKWSAFTHNRYMEEIEKYSKPGSVAEKKAYFEAHFKRRRAAAMLEQQIASDNDISEINADGKDKDSLPSGIENTKHKEVPNDGPVFSFGQNGTSEEAQPEGGNENVTQPPFPSKIHVELTKQPENAECNGDMEDNNVCEKDDDCSERTSALLSMEESQVFSSNLSTNNGALSVKQMMPLRVKTLYSKKKAMEPNNKGKSSLHMSINFVSCSQKATSPAPPKLAANPRLIKAPTKKYKSSTDVPEASTRTSVSGIFKHLSAAPPVKNRRTVTDQGDLTTLRRTVDFKAQASSSKISKSTNMSEGKARLPTASSPFKFKSEERAAKRREFFQKLEEKLTLKETGKHKQAKSQVNAISKFKDLQSSIASKATENAEPPPRTKLPPSYLKKK</sequence>
<dbReference type="PANTHER" id="PTHR47067:SF16">
    <property type="entry name" value="TPX2 (TARGETING PROTEIN FOR XKLP2) PROTEIN FAMILY"/>
    <property type="match status" value="1"/>
</dbReference>
<feature type="region of interest" description="Disordered" evidence="6">
    <location>
        <begin position="99"/>
        <end position="160"/>
    </location>
</feature>